<gene>
    <name evidence="2" type="ORF">FIBSPDRAFT_902778</name>
</gene>
<dbReference type="Proteomes" id="UP000076532">
    <property type="component" value="Unassembled WGS sequence"/>
</dbReference>
<protein>
    <submittedName>
        <fullName evidence="2">Uncharacterized protein</fullName>
    </submittedName>
</protein>
<dbReference type="EMBL" id="KV417786">
    <property type="protein sequence ID" value="KZP06461.1"/>
    <property type="molecule type" value="Genomic_DNA"/>
</dbReference>
<evidence type="ECO:0000313" key="2">
    <source>
        <dbReference type="EMBL" id="KZP06461.1"/>
    </source>
</evidence>
<sequence>MAPQLLLTVVMRFTQAVGPASQGHPSRSTASELQLTAEGACDARGEGDHMHGALPLEWPYIGQSGPVPRDGQPCPRQAACAGGEEGRGPYLDAAYPSKLKRVFWAYGIQWLWVRMAVWSSTAPTGIAYGTYLRAPQAYRRSTNPLINSEQE</sequence>
<keyword evidence="3" id="KW-1185">Reference proteome</keyword>
<feature type="signal peptide" evidence="1">
    <location>
        <begin position="1"/>
        <end position="16"/>
    </location>
</feature>
<feature type="chain" id="PRO_5007894108" evidence="1">
    <location>
        <begin position="17"/>
        <end position="151"/>
    </location>
</feature>
<name>A0A167WTN9_9AGAM</name>
<keyword evidence="1" id="KW-0732">Signal</keyword>
<dbReference type="AlphaFoldDB" id="A0A167WTN9"/>
<proteinExistence type="predicted"/>
<reference evidence="2 3" key="1">
    <citation type="journal article" date="2016" name="Mol. Biol. Evol.">
        <title>Comparative Genomics of Early-Diverging Mushroom-Forming Fungi Provides Insights into the Origins of Lignocellulose Decay Capabilities.</title>
        <authorList>
            <person name="Nagy L.G."/>
            <person name="Riley R."/>
            <person name="Tritt A."/>
            <person name="Adam C."/>
            <person name="Daum C."/>
            <person name="Floudas D."/>
            <person name="Sun H."/>
            <person name="Yadav J.S."/>
            <person name="Pangilinan J."/>
            <person name="Larsson K.H."/>
            <person name="Matsuura K."/>
            <person name="Barry K."/>
            <person name="Labutti K."/>
            <person name="Kuo R."/>
            <person name="Ohm R.A."/>
            <person name="Bhattacharya S.S."/>
            <person name="Shirouzu T."/>
            <person name="Yoshinaga Y."/>
            <person name="Martin F.M."/>
            <person name="Grigoriev I.V."/>
            <person name="Hibbett D.S."/>
        </authorList>
    </citation>
    <scope>NUCLEOTIDE SEQUENCE [LARGE SCALE GENOMIC DNA]</scope>
    <source>
        <strain evidence="2 3">CBS 109695</strain>
    </source>
</reference>
<accession>A0A167WTN9</accession>
<evidence type="ECO:0000313" key="3">
    <source>
        <dbReference type="Proteomes" id="UP000076532"/>
    </source>
</evidence>
<evidence type="ECO:0000256" key="1">
    <source>
        <dbReference type="SAM" id="SignalP"/>
    </source>
</evidence>
<organism evidence="2 3">
    <name type="scientific">Athelia psychrophila</name>
    <dbReference type="NCBI Taxonomy" id="1759441"/>
    <lineage>
        <taxon>Eukaryota</taxon>
        <taxon>Fungi</taxon>
        <taxon>Dikarya</taxon>
        <taxon>Basidiomycota</taxon>
        <taxon>Agaricomycotina</taxon>
        <taxon>Agaricomycetes</taxon>
        <taxon>Agaricomycetidae</taxon>
        <taxon>Atheliales</taxon>
        <taxon>Atheliaceae</taxon>
        <taxon>Athelia</taxon>
    </lineage>
</organism>